<feature type="transmembrane region" description="Helical" evidence="1">
    <location>
        <begin position="351"/>
        <end position="372"/>
    </location>
</feature>
<name>A0A5A5TFG1_9CHLR</name>
<organism evidence="2 3">
    <name type="scientific">Dictyobacter arantiisoli</name>
    <dbReference type="NCBI Taxonomy" id="2014874"/>
    <lineage>
        <taxon>Bacteria</taxon>
        <taxon>Bacillati</taxon>
        <taxon>Chloroflexota</taxon>
        <taxon>Ktedonobacteria</taxon>
        <taxon>Ktedonobacterales</taxon>
        <taxon>Dictyobacteraceae</taxon>
        <taxon>Dictyobacter</taxon>
    </lineage>
</organism>
<gene>
    <name evidence="2" type="ORF">KDI_38750</name>
</gene>
<dbReference type="AlphaFoldDB" id="A0A5A5TFG1"/>
<feature type="transmembrane region" description="Helical" evidence="1">
    <location>
        <begin position="387"/>
        <end position="406"/>
    </location>
</feature>
<reference evidence="2 3" key="1">
    <citation type="submission" date="2019-01" db="EMBL/GenBank/DDBJ databases">
        <title>Draft genome sequence of Dictyobacter sp. Uno17.</title>
        <authorList>
            <person name="Wang C.M."/>
            <person name="Zheng Y."/>
            <person name="Sakai Y."/>
            <person name="Abe K."/>
            <person name="Yokota A."/>
            <person name="Yabe S."/>
        </authorList>
    </citation>
    <scope>NUCLEOTIDE SEQUENCE [LARGE SCALE GENOMIC DNA]</scope>
    <source>
        <strain evidence="2 3">Uno17</strain>
    </source>
</reference>
<accession>A0A5A5TFG1</accession>
<dbReference type="Proteomes" id="UP000322530">
    <property type="component" value="Unassembled WGS sequence"/>
</dbReference>
<feature type="transmembrane region" description="Helical" evidence="1">
    <location>
        <begin position="86"/>
        <end position="107"/>
    </location>
</feature>
<keyword evidence="1" id="KW-1133">Transmembrane helix</keyword>
<keyword evidence="3" id="KW-1185">Reference proteome</keyword>
<feature type="transmembrane region" description="Helical" evidence="1">
    <location>
        <begin position="427"/>
        <end position="447"/>
    </location>
</feature>
<keyword evidence="1" id="KW-0472">Membrane</keyword>
<protein>
    <recommendedName>
        <fullName evidence="4">Glycosyltransferase RgtA/B/C/D-like domain-containing protein</fullName>
    </recommendedName>
</protein>
<feature type="transmembrane region" description="Helical" evidence="1">
    <location>
        <begin position="212"/>
        <end position="234"/>
    </location>
</feature>
<evidence type="ECO:0000313" key="3">
    <source>
        <dbReference type="Proteomes" id="UP000322530"/>
    </source>
</evidence>
<dbReference type="EMBL" id="BIXY01000066">
    <property type="protein sequence ID" value="GCF10311.1"/>
    <property type="molecule type" value="Genomic_DNA"/>
</dbReference>
<feature type="transmembrane region" description="Helical" evidence="1">
    <location>
        <begin position="12"/>
        <end position="31"/>
    </location>
</feature>
<keyword evidence="1" id="KW-0812">Transmembrane</keyword>
<evidence type="ECO:0008006" key="4">
    <source>
        <dbReference type="Google" id="ProtNLM"/>
    </source>
</evidence>
<evidence type="ECO:0000256" key="1">
    <source>
        <dbReference type="SAM" id="Phobius"/>
    </source>
</evidence>
<proteinExistence type="predicted"/>
<feature type="transmembrane region" description="Helical" evidence="1">
    <location>
        <begin position="310"/>
        <end position="331"/>
    </location>
</feature>
<feature type="transmembrane region" description="Helical" evidence="1">
    <location>
        <begin position="144"/>
        <end position="163"/>
    </location>
</feature>
<feature type="transmembrane region" description="Helical" evidence="1">
    <location>
        <begin position="114"/>
        <end position="132"/>
    </location>
</feature>
<feature type="transmembrane region" description="Helical" evidence="1">
    <location>
        <begin position="246"/>
        <end position="267"/>
    </location>
</feature>
<sequence>MKRNVRISPHTLFLALILLIAIALLVCLAYYNWPLPNSDESIIGLMALHIQRNGEHPLLFYGQDYMGSLQAYIGAFLFNLFGSSVFVLRLGMIVLYVAFMLCLYGLCRQLYTRYFALFMVFLFAFGSTAMLSRQLSAIGGYPEILFFSTASLLITLYLALHPYKERWQENLGRYLLYILWGGAVGLGLWSDTLIVPWIVCSCLVLLLSWREIIFRGAIVPLLMGLLIGSTPLIIHNLHVVSGHDSISTILSQMGHVPLTISVLYTQFFNTFTVSLPIISGNPVCHSSEYGFLQYWGFEQHWAPQCTNIGIVWSLGFCTLWFISALLAFYSLMKIVWPLRRRHWSVEEYRHFVLVVVWLILLLGIVANILPYLRSVSPINGPGTNSRYLMGVWIGYPALLWPLWLGCRRFKQYISRSGRMLSVVRQGFCASLLMLIVALFMVGSALSLRDIPEARTASTQEQTFIDTLLTHNIKHVYGDYWVVYRMAFTSDERIIGVSLAYNYRNSHALTLFQNKYIPYIQRVESDPYAAYIIPEHSDVAYRHIVEKRIQLLQENYQIFEIDGYLVYQPIHS</sequence>
<dbReference type="RefSeq" id="WP_149403201.1">
    <property type="nucleotide sequence ID" value="NZ_BIXY01000066.1"/>
</dbReference>
<feature type="transmembrane region" description="Helical" evidence="1">
    <location>
        <begin position="175"/>
        <end position="206"/>
    </location>
</feature>
<dbReference type="OrthoDB" id="155122at2"/>
<evidence type="ECO:0000313" key="2">
    <source>
        <dbReference type="EMBL" id="GCF10311.1"/>
    </source>
</evidence>
<comment type="caution">
    <text evidence="2">The sequence shown here is derived from an EMBL/GenBank/DDBJ whole genome shotgun (WGS) entry which is preliminary data.</text>
</comment>